<feature type="compositionally biased region" description="Basic and acidic residues" evidence="1">
    <location>
        <begin position="19"/>
        <end position="29"/>
    </location>
</feature>
<protein>
    <recommendedName>
        <fullName evidence="4">DUF4283 domain-containing protein</fullName>
    </recommendedName>
</protein>
<dbReference type="EMBL" id="CM017703">
    <property type="protein sequence ID" value="TYG76832.1"/>
    <property type="molecule type" value="Genomic_DNA"/>
</dbReference>
<reference evidence="2 3" key="1">
    <citation type="submission" date="2019-06" db="EMBL/GenBank/DDBJ databases">
        <title>WGS assembly of Gossypium darwinii.</title>
        <authorList>
            <person name="Chen Z.J."/>
            <person name="Sreedasyam A."/>
            <person name="Ando A."/>
            <person name="Song Q."/>
            <person name="De L."/>
            <person name="Hulse-Kemp A."/>
            <person name="Ding M."/>
            <person name="Ye W."/>
            <person name="Kirkbride R."/>
            <person name="Jenkins J."/>
            <person name="Plott C."/>
            <person name="Lovell J."/>
            <person name="Lin Y.-M."/>
            <person name="Vaughn R."/>
            <person name="Liu B."/>
            <person name="Li W."/>
            <person name="Simpson S."/>
            <person name="Scheffler B."/>
            <person name="Saski C."/>
            <person name="Grover C."/>
            <person name="Hu G."/>
            <person name="Conover J."/>
            <person name="Carlson J."/>
            <person name="Shu S."/>
            <person name="Boston L."/>
            <person name="Williams M."/>
            <person name="Peterson D."/>
            <person name="Mcgee K."/>
            <person name="Jones D."/>
            <person name="Wendel J."/>
            <person name="Stelly D."/>
            <person name="Grimwood J."/>
            <person name="Schmutz J."/>
        </authorList>
    </citation>
    <scope>NUCLEOTIDE SEQUENCE [LARGE SCALE GENOMIC DNA]</scope>
    <source>
        <strain evidence="2">1808015.09</strain>
    </source>
</reference>
<evidence type="ECO:0000256" key="1">
    <source>
        <dbReference type="SAM" id="MobiDB-lite"/>
    </source>
</evidence>
<sequence>MSDSENLSGDRVGAENDTNGDRNTKKVRFKDVGKDSTKNILVDIHLVSGVSWNDKLLGGRGSRPSDGATDMDLEIEDGDILRSIFNGIPTLDFSERLKKILVKDMESTVVVKLLGCNIGYGVLHNRISNLWRPSQPFRLMDVENGYYLI</sequence>
<name>A0A5D2D839_GOSDA</name>
<gene>
    <name evidence="2" type="ORF">ES288_D03G146300v1</name>
</gene>
<accession>A0A5D2D839</accession>
<evidence type="ECO:0008006" key="4">
    <source>
        <dbReference type="Google" id="ProtNLM"/>
    </source>
</evidence>
<dbReference type="Proteomes" id="UP000323506">
    <property type="component" value="Chromosome D03"/>
</dbReference>
<organism evidence="2 3">
    <name type="scientific">Gossypium darwinii</name>
    <name type="common">Darwin's cotton</name>
    <name type="synonym">Gossypium barbadense var. darwinii</name>
    <dbReference type="NCBI Taxonomy" id="34276"/>
    <lineage>
        <taxon>Eukaryota</taxon>
        <taxon>Viridiplantae</taxon>
        <taxon>Streptophyta</taxon>
        <taxon>Embryophyta</taxon>
        <taxon>Tracheophyta</taxon>
        <taxon>Spermatophyta</taxon>
        <taxon>Magnoliopsida</taxon>
        <taxon>eudicotyledons</taxon>
        <taxon>Gunneridae</taxon>
        <taxon>Pentapetalae</taxon>
        <taxon>rosids</taxon>
        <taxon>malvids</taxon>
        <taxon>Malvales</taxon>
        <taxon>Malvaceae</taxon>
        <taxon>Malvoideae</taxon>
        <taxon>Gossypium</taxon>
    </lineage>
</organism>
<evidence type="ECO:0000313" key="2">
    <source>
        <dbReference type="EMBL" id="TYG76832.1"/>
    </source>
</evidence>
<evidence type="ECO:0000313" key="3">
    <source>
        <dbReference type="Proteomes" id="UP000323506"/>
    </source>
</evidence>
<feature type="region of interest" description="Disordered" evidence="1">
    <location>
        <begin position="1"/>
        <end position="29"/>
    </location>
</feature>
<dbReference type="AlphaFoldDB" id="A0A5D2D839"/>
<keyword evidence="3" id="KW-1185">Reference proteome</keyword>
<proteinExistence type="predicted"/>